<dbReference type="AlphaFoldDB" id="A0A517PWJ3"/>
<protein>
    <recommendedName>
        <fullName evidence="3">Apea-like HEPN domain-containing protein</fullName>
    </recommendedName>
</protein>
<evidence type="ECO:0008006" key="3">
    <source>
        <dbReference type="Google" id="ProtNLM"/>
    </source>
</evidence>
<evidence type="ECO:0000313" key="1">
    <source>
        <dbReference type="EMBL" id="QDT23684.1"/>
    </source>
</evidence>
<dbReference type="EMBL" id="CP036266">
    <property type="protein sequence ID" value="QDT23684.1"/>
    <property type="molecule type" value="Genomic_DNA"/>
</dbReference>
<organism evidence="1 2">
    <name type="scientific">Gimesia chilikensis</name>
    <dbReference type="NCBI Taxonomy" id="2605989"/>
    <lineage>
        <taxon>Bacteria</taxon>
        <taxon>Pseudomonadati</taxon>
        <taxon>Planctomycetota</taxon>
        <taxon>Planctomycetia</taxon>
        <taxon>Planctomycetales</taxon>
        <taxon>Planctomycetaceae</taxon>
        <taxon>Gimesia</taxon>
    </lineage>
</organism>
<reference evidence="1 2" key="1">
    <citation type="submission" date="2019-02" db="EMBL/GenBank/DDBJ databases">
        <title>Deep-cultivation of Planctomycetes and their phenomic and genomic characterization uncovers novel biology.</title>
        <authorList>
            <person name="Wiegand S."/>
            <person name="Jogler M."/>
            <person name="Boedeker C."/>
            <person name="Pinto D."/>
            <person name="Vollmers J."/>
            <person name="Rivas-Marin E."/>
            <person name="Kohn T."/>
            <person name="Peeters S.H."/>
            <person name="Heuer A."/>
            <person name="Rast P."/>
            <person name="Oberbeckmann S."/>
            <person name="Bunk B."/>
            <person name="Jeske O."/>
            <person name="Meyerdierks A."/>
            <person name="Storesund J.E."/>
            <person name="Kallscheuer N."/>
            <person name="Luecker S."/>
            <person name="Lage O.M."/>
            <person name="Pohl T."/>
            <person name="Merkel B.J."/>
            <person name="Hornburger P."/>
            <person name="Mueller R.-W."/>
            <person name="Bruemmer F."/>
            <person name="Labrenz M."/>
            <person name="Spormann A.M."/>
            <person name="Op den Camp H."/>
            <person name="Overmann J."/>
            <person name="Amann R."/>
            <person name="Jetten M.S.M."/>
            <person name="Mascher T."/>
            <person name="Medema M.H."/>
            <person name="Devos D.P."/>
            <person name="Kaster A.-K."/>
            <person name="Ovreas L."/>
            <person name="Rohde M."/>
            <person name="Galperin M.Y."/>
            <person name="Jogler C."/>
        </authorList>
    </citation>
    <scope>NUCLEOTIDE SEQUENCE [LARGE SCALE GENOMIC DNA]</scope>
    <source>
        <strain evidence="1 2">HG66A1</strain>
    </source>
</reference>
<dbReference type="OrthoDB" id="2086216at2"/>
<dbReference type="Proteomes" id="UP000320421">
    <property type="component" value="Chromosome"/>
</dbReference>
<dbReference type="RefSeq" id="WP_145191450.1">
    <property type="nucleotide sequence ID" value="NZ_CP036266.1"/>
</dbReference>
<proteinExistence type="predicted"/>
<keyword evidence="2" id="KW-1185">Reference proteome</keyword>
<gene>
    <name evidence="1" type="ORF">HG66A1_55070</name>
</gene>
<name>A0A517PWJ3_9PLAN</name>
<accession>A0A517PWJ3</accession>
<sequence length="354" mass="39699">MLNHLLNQVACDPENTKLVFMPVSRLLVESVRSIGDVCIIPPGEVDLGKFRPIRNKELSTSNQNITHYAGQDLREIMTSLTGFNHELLADTPLVVFTTQLDWELFLDQDHESDIRLLRRLRATAERTFDLIRLHCCHFDFPGTLPGNVGSWHGSGAFLGAMIYTRPDHESYLIAGEAIECSIVTKGLGLDLDVDITDKLPESADGEVASVAIHGLSLLSDVMTANNDTIKFIRAMILLEFLANPDEFKNWKSLKGNIICHCASSKTHYLKLAHRFKELTSLKDANDNQIGIRTLVVHHGRFLDDIVPDSDDRRSLFRELQIYASSVLGDMLANATMSWAEFEELRNIKKNSLGV</sequence>
<evidence type="ECO:0000313" key="2">
    <source>
        <dbReference type="Proteomes" id="UP000320421"/>
    </source>
</evidence>